<dbReference type="GO" id="GO:0016020">
    <property type="term" value="C:membrane"/>
    <property type="evidence" value="ECO:0007669"/>
    <property type="project" value="UniProtKB-SubCell"/>
</dbReference>
<feature type="transmembrane region" description="Helical" evidence="12">
    <location>
        <begin position="62"/>
        <end position="89"/>
    </location>
</feature>
<dbReference type="GO" id="GO:0005739">
    <property type="term" value="C:mitochondrion"/>
    <property type="evidence" value="ECO:0007669"/>
    <property type="project" value="TreeGrafter"/>
</dbReference>
<accession>A0A4Z1T2P7</accession>
<dbReference type="OrthoDB" id="10020554at2759"/>
<evidence type="ECO:0000256" key="11">
    <source>
        <dbReference type="SAM" id="MobiDB-lite"/>
    </source>
</evidence>
<comment type="caution">
    <text evidence="13">The sequence shown here is derived from an EMBL/GenBank/DDBJ whole genome shotgun (WGS) entry which is preliminary data.</text>
</comment>
<dbReference type="InterPro" id="IPR043130">
    <property type="entry name" value="CDP-OH_PTrfase_TM_dom"/>
</dbReference>
<evidence type="ECO:0000256" key="7">
    <source>
        <dbReference type="ARBA" id="ARBA00023136"/>
    </source>
</evidence>
<dbReference type="InterPro" id="IPR000462">
    <property type="entry name" value="CDP-OH_P_trans"/>
</dbReference>
<keyword evidence="3 10" id="KW-0808">Transferase</keyword>
<keyword evidence="8" id="KW-0594">Phospholipid biosynthesis</keyword>
<feature type="compositionally biased region" description="Pro residues" evidence="11">
    <location>
        <begin position="248"/>
        <end position="260"/>
    </location>
</feature>
<evidence type="ECO:0000256" key="1">
    <source>
        <dbReference type="ARBA" id="ARBA00004141"/>
    </source>
</evidence>
<dbReference type="PANTHER" id="PTHR14269:SF11">
    <property type="entry name" value="CDP-DIACYLGLYCEROL--GLYCEROL-3-PHOSPHATE 3-PHOSPHATIDYLTRANSFERASE"/>
    <property type="match status" value="1"/>
</dbReference>
<organism evidence="13 14">
    <name type="scientific">Giardia muris</name>
    <dbReference type="NCBI Taxonomy" id="5742"/>
    <lineage>
        <taxon>Eukaryota</taxon>
        <taxon>Metamonada</taxon>
        <taxon>Diplomonadida</taxon>
        <taxon>Hexamitidae</taxon>
        <taxon>Giardiinae</taxon>
        <taxon>Giardia</taxon>
    </lineage>
</organism>
<keyword evidence="9" id="KW-1208">Phospholipid metabolism</keyword>
<evidence type="ECO:0000256" key="9">
    <source>
        <dbReference type="ARBA" id="ARBA00023264"/>
    </source>
</evidence>
<evidence type="ECO:0000313" key="14">
    <source>
        <dbReference type="Proteomes" id="UP000315496"/>
    </source>
</evidence>
<evidence type="ECO:0000256" key="8">
    <source>
        <dbReference type="ARBA" id="ARBA00023209"/>
    </source>
</evidence>
<keyword evidence="14" id="KW-1185">Reference proteome</keyword>
<evidence type="ECO:0000313" key="13">
    <source>
        <dbReference type="EMBL" id="TNJ28223.1"/>
    </source>
</evidence>
<comment type="similarity">
    <text evidence="10">Belongs to the CDP-alcohol phosphatidyltransferase class-I family.</text>
</comment>
<evidence type="ECO:0000256" key="6">
    <source>
        <dbReference type="ARBA" id="ARBA00023098"/>
    </source>
</evidence>
<evidence type="ECO:0000256" key="5">
    <source>
        <dbReference type="ARBA" id="ARBA00022989"/>
    </source>
</evidence>
<evidence type="ECO:0000256" key="3">
    <source>
        <dbReference type="ARBA" id="ARBA00022679"/>
    </source>
</evidence>
<evidence type="ECO:0000256" key="4">
    <source>
        <dbReference type="ARBA" id="ARBA00022692"/>
    </source>
</evidence>
<dbReference type="VEuPathDB" id="GiardiaDB:GMRT_14375"/>
<gene>
    <name evidence="13" type="ORF">GMRT_14375</name>
</gene>
<keyword evidence="6" id="KW-0443">Lipid metabolism</keyword>
<dbReference type="GO" id="GO:0016780">
    <property type="term" value="F:phosphotransferase activity, for other substituted phosphate groups"/>
    <property type="evidence" value="ECO:0007669"/>
    <property type="project" value="InterPro"/>
</dbReference>
<evidence type="ECO:0000256" key="10">
    <source>
        <dbReference type="RuleBase" id="RU003750"/>
    </source>
</evidence>
<dbReference type="PROSITE" id="PS00379">
    <property type="entry name" value="CDP_ALCOHOL_P_TRANSF"/>
    <property type="match status" value="1"/>
</dbReference>
<dbReference type="PANTHER" id="PTHR14269">
    <property type="entry name" value="CDP-DIACYLGLYCEROL--GLYCEROL-3-PHOSPHATE 3-PHOSPHATIDYLTRANSFERASE-RELATED"/>
    <property type="match status" value="1"/>
</dbReference>
<keyword evidence="7 12" id="KW-0472">Membrane</keyword>
<dbReference type="GO" id="GO:0046474">
    <property type="term" value="P:glycerophospholipid biosynthetic process"/>
    <property type="evidence" value="ECO:0007669"/>
    <property type="project" value="TreeGrafter"/>
</dbReference>
<feature type="transmembrane region" description="Helical" evidence="12">
    <location>
        <begin position="24"/>
        <end position="41"/>
    </location>
</feature>
<evidence type="ECO:0000256" key="2">
    <source>
        <dbReference type="ARBA" id="ARBA00022516"/>
    </source>
</evidence>
<dbReference type="EMBL" id="VDLU01000002">
    <property type="protein sequence ID" value="TNJ28223.1"/>
    <property type="molecule type" value="Genomic_DNA"/>
</dbReference>
<dbReference type="PROSITE" id="PS51257">
    <property type="entry name" value="PROKAR_LIPOPROTEIN"/>
    <property type="match status" value="1"/>
</dbReference>
<reference evidence="13 14" key="1">
    <citation type="submission" date="2019-05" db="EMBL/GenBank/DDBJ databases">
        <title>The compact genome of Giardia muris reveals important steps in the evolution of intestinal protozoan parasites.</title>
        <authorList>
            <person name="Xu F."/>
            <person name="Jimenez-Gonzalez A."/>
            <person name="Einarsson E."/>
            <person name="Astvaldsson A."/>
            <person name="Peirasmaki D."/>
            <person name="Eckmann L."/>
            <person name="Andersson J.O."/>
            <person name="Svard S.G."/>
            <person name="Jerlstrom-Hultqvist J."/>
        </authorList>
    </citation>
    <scope>NUCLEOTIDE SEQUENCE [LARGE SCALE GENOMIC DNA]</scope>
    <source>
        <strain evidence="13 14">Roberts-Thomson</strain>
    </source>
</reference>
<name>A0A4Z1T2P7_GIAMU</name>
<keyword evidence="4 12" id="KW-0812">Transmembrane</keyword>
<sequence length="275" mass="29486">MRIPLLLALAGCLFVPFGRRYTTALVIMAIACVTDYLDGALARRLNAVSDFGKLFDSLCDKVLTIGVFITFLALDFYPPIFLFPVLAVLSREFLVTGMRMMATSQGLVLAAERSGKVKTALQMLSMNLTLLSKAFPEVFPTIGPTVPRLLQWIGYGSFLASSFIAVSSGMTYFNSYRTILCSSSSTTTSATTPNAPHAQKPSSQTLRSKPSSASPSSVITEHSSVQKPLVLPADISMSEERSIGRPVGSPPPPPPPPPPSFITNRMGDGSPNTSM</sequence>
<keyword evidence="2" id="KW-0444">Lipid biosynthesis</keyword>
<dbReference type="Proteomes" id="UP000315496">
    <property type="component" value="Chromosome 2"/>
</dbReference>
<proteinExistence type="inferred from homology"/>
<feature type="compositionally biased region" description="Low complexity" evidence="11">
    <location>
        <begin position="208"/>
        <end position="217"/>
    </location>
</feature>
<dbReference type="AlphaFoldDB" id="A0A4Z1T2P7"/>
<dbReference type="InterPro" id="IPR050324">
    <property type="entry name" value="CDP-alcohol_PTase-I"/>
</dbReference>
<keyword evidence="5 12" id="KW-1133">Transmembrane helix</keyword>
<evidence type="ECO:0000256" key="12">
    <source>
        <dbReference type="SAM" id="Phobius"/>
    </source>
</evidence>
<comment type="subcellular location">
    <subcellularLocation>
        <location evidence="1">Membrane</location>
        <topology evidence="1">Multi-pass membrane protein</topology>
    </subcellularLocation>
</comment>
<protein>
    <submittedName>
        <fullName evidence="13">CDP-diacylglycerol-glycerol-3-phosphate 3-phosphatidyltransferase</fullName>
    </submittedName>
</protein>
<dbReference type="Pfam" id="PF01066">
    <property type="entry name" value="CDP-OH_P_transf"/>
    <property type="match status" value="1"/>
</dbReference>
<dbReference type="Gene3D" id="1.20.120.1760">
    <property type="match status" value="1"/>
</dbReference>
<dbReference type="InterPro" id="IPR048254">
    <property type="entry name" value="CDP_ALCOHOL_P_TRANSF_CS"/>
</dbReference>
<feature type="region of interest" description="Disordered" evidence="11">
    <location>
        <begin position="184"/>
        <end position="275"/>
    </location>
</feature>